<dbReference type="InParanoid" id="A0A6J2YL52"/>
<dbReference type="OrthoDB" id="8061146at2759"/>
<evidence type="ECO:0000256" key="1">
    <source>
        <dbReference type="SAM" id="MobiDB-lite"/>
    </source>
</evidence>
<protein>
    <submittedName>
        <fullName evidence="3">Uncharacterized protein LOC115888329</fullName>
    </submittedName>
</protein>
<evidence type="ECO:0000313" key="3">
    <source>
        <dbReference type="RefSeq" id="XP_030763884.1"/>
    </source>
</evidence>
<dbReference type="Proteomes" id="UP000504635">
    <property type="component" value="Unplaced"/>
</dbReference>
<evidence type="ECO:0000313" key="2">
    <source>
        <dbReference type="Proteomes" id="UP000504635"/>
    </source>
</evidence>
<keyword evidence="2" id="KW-1185">Reference proteome</keyword>
<dbReference type="SUPFAM" id="SSF53098">
    <property type="entry name" value="Ribonuclease H-like"/>
    <property type="match status" value="1"/>
</dbReference>
<dbReference type="RefSeq" id="XP_030763884.1">
    <property type="nucleotide sequence ID" value="XM_030908024.1"/>
</dbReference>
<feature type="region of interest" description="Disordered" evidence="1">
    <location>
        <begin position="191"/>
        <end position="218"/>
    </location>
</feature>
<accession>A0A6J2YL52</accession>
<dbReference type="InterPro" id="IPR012337">
    <property type="entry name" value="RNaseH-like_sf"/>
</dbReference>
<dbReference type="AlphaFoldDB" id="A0A6J2YL52"/>
<name>A0A6J2YL52_SITOR</name>
<proteinExistence type="predicted"/>
<dbReference type="KEGG" id="soy:115888329"/>
<reference evidence="3" key="1">
    <citation type="submission" date="2025-08" db="UniProtKB">
        <authorList>
            <consortium name="RefSeq"/>
        </authorList>
    </citation>
    <scope>IDENTIFICATION</scope>
    <source>
        <tissue evidence="3">Gonads</tissue>
    </source>
</reference>
<sequence length="666" mass="76699">MHRNKNHVYYEKLHFRKKLSDDRKRKTYVAACLFCHTEVRNTSYSGLIQHRIVCKREQHKFSPAIGTGVVTAVTNATKDHTENVSNGSTKKRKLDIQSKIVNDTKQNLSPLPLSTEVCKKLGFGLVDQVNDSNQKIYFALCLVCSKIMTNITSEKLMSHRTVCYSERYSLSQDLFDVISDDDSNTLHSEIQEKEDKRQINQSKVNKNKSPKKVEEKPASSVHLPQAVANFIFSTNLPFDILQSVQFQRLIEIANPDLISQIPSTDSLVKETLDKVYQCCLEDVKKKWQHSESVLVIGMLNLDDNHRYFVALLRNALDGEEALINSKRIKAHENIEENMSIMAKECISIVSSSLNTDIYAVIMEKSVEAPKRNDVGPCYITCHRHIASTLLSGLLDIIDVKTCLFKVQCIVEELKKVQIKGNLIYKKSEVNFQVDNIFFLVNNWSVIEESLNDSQIVNRNILDLRSVLTDREFKESCEDYVHKFVLVQGFIKNLSSSKCSLANAKILWNNLLNNPLIRHSDVIYAIAKSKFEQTNNFYTMLAYYFGEGRNKEFTKKEQEEISLFIKKSIPQKALKEYDRFESEILELTDARDEYYSCEDFWSSIAEDFPNICQLAFRILSIPASVGDLKTEFSHFSQNYHALDDEQCKKLIFIYFNLRNNFVENVSN</sequence>
<gene>
    <name evidence="3" type="primary">LOC115888329</name>
</gene>
<organism evidence="2 3">
    <name type="scientific">Sitophilus oryzae</name>
    <name type="common">Rice weevil</name>
    <name type="synonym">Curculio oryzae</name>
    <dbReference type="NCBI Taxonomy" id="7048"/>
    <lineage>
        <taxon>Eukaryota</taxon>
        <taxon>Metazoa</taxon>
        <taxon>Ecdysozoa</taxon>
        <taxon>Arthropoda</taxon>
        <taxon>Hexapoda</taxon>
        <taxon>Insecta</taxon>
        <taxon>Pterygota</taxon>
        <taxon>Neoptera</taxon>
        <taxon>Endopterygota</taxon>
        <taxon>Coleoptera</taxon>
        <taxon>Polyphaga</taxon>
        <taxon>Cucujiformia</taxon>
        <taxon>Curculionidae</taxon>
        <taxon>Dryophthorinae</taxon>
        <taxon>Sitophilus</taxon>
    </lineage>
</organism>
<dbReference type="GeneID" id="115888329"/>